<comment type="similarity">
    <text evidence="1">Belongs to the WXG100 family.</text>
</comment>
<proteinExistence type="inferred from homology"/>
<name>A0A2A5RV48_9LACT</name>
<reference evidence="2 3" key="1">
    <citation type="submission" date="2014-12" db="EMBL/GenBank/DDBJ databases">
        <title>Draft genome sequences of 10 type strains of Lactococcus.</title>
        <authorList>
            <person name="Sun Z."/>
            <person name="Zhong Z."/>
            <person name="Liu W."/>
            <person name="Zhang W."/>
            <person name="Zhang H."/>
        </authorList>
    </citation>
    <scope>NUCLEOTIDE SEQUENCE [LARGE SCALE GENOMIC DNA]</scope>
    <source>
        <strain evidence="2 3">DSM 6634</strain>
    </source>
</reference>
<dbReference type="RefSeq" id="WP_096815240.1">
    <property type="nucleotide sequence ID" value="NZ_JXJW01000022.1"/>
</dbReference>
<dbReference type="EMBL" id="JXJW01000022">
    <property type="protein sequence ID" value="PCS05091.1"/>
    <property type="molecule type" value="Genomic_DNA"/>
</dbReference>
<evidence type="ECO:0000313" key="3">
    <source>
        <dbReference type="Proteomes" id="UP000218282"/>
    </source>
</evidence>
<dbReference type="Gene3D" id="1.10.287.1060">
    <property type="entry name" value="ESAT-6-like"/>
    <property type="match status" value="1"/>
</dbReference>
<accession>A0A2A5RV48</accession>
<dbReference type="InterPro" id="IPR036689">
    <property type="entry name" value="ESAT-6-like_sf"/>
</dbReference>
<dbReference type="Pfam" id="PF06013">
    <property type="entry name" value="WXG100"/>
    <property type="match status" value="1"/>
</dbReference>
<gene>
    <name evidence="2" type="ORF">RU86_GL001295</name>
</gene>
<keyword evidence="3" id="KW-1185">Reference proteome</keyword>
<comment type="caution">
    <text evidence="2">The sequence shown here is derived from an EMBL/GenBank/DDBJ whole genome shotgun (WGS) entry which is preliminary data.</text>
</comment>
<dbReference type="AlphaFoldDB" id="A0A2A5RV48"/>
<dbReference type="NCBIfam" id="TIGR03930">
    <property type="entry name" value="WXG100_ESAT6"/>
    <property type="match status" value="1"/>
</dbReference>
<protein>
    <recommendedName>
        <fullName evidence="1">ESAT-6-like protein</fullName>
    </recommendedName>
</protein>
<organism evidence="2 3">
    <name type="scientific">Pseudolactococcus piscium</name>
    <dbReference type="NCBI Taxonomy" id="1364"/>
    <lineage>
        <taxon>Bacteria</taxon>
        <taxon>Bacillati</taxon>
        <taxon>Bacillota</taxon>
        <taxon>Bacilli</taxon>
        <taxon>Lactobacillales</taxon>
        <taxon>Streptococcaceae</taxon>
        <taxon>Pseudolactococcus</taxon>
    </lineage>
</organism>
<dbReference type="InterPro" id="IPR010310">
    <property type="entry name" value="T7SS_ESAT-6-like"/>
</dbReference>
<dbReference type="Proteomes" id="UP000218282">
    <property type="component" value="Unassembled WGS sequence"/>
</dbReference>
<sequence length="96" mass="11185">MAQISVTPEELKEQAQVYMRSKEEIELAIQNVNRMNDTIAQEWKGAAFEAYLEQYNQLYVNVQKFEDLLSDINQQLTRYADTIAERDAQDAQSFGF</sequence>
<evidence type="ECO:0000256" key="1">
    <source>
        <dbReference type="RuleBase" id="RU362001"/>
    </source>
</evidence>
<dbReference type="SUPFAM" id="SSF140453">
    <property type="entry name" value="EsxAB dimer-like"/>
    <property type="match status" value="1"/>
</dbReference>
<evidence type="ECO:0000313" key="2">
    <source>
        <dbReference type="EMBL" id="PCS05091.1"/>
    </source>
</evidence>